<gene>
    <name evidence="1" type="ORF">RZN05_03610</name>
</gene>
<accession>A0ABU3Y457</accession>
<evidence type="ECO:0000313" key="2">
    <source>
        <dbReference type="Proteomes" id="UP001273531"/>
    </source>
</evidence>
<dbReference type="Proteomes" id="UP001273531">
    <property type="component" value="Unassembled WGS sequence"/>
</dbReference>
<organism evidence="1 2">
    <name type="scientific">Sphingomonas agrestis</name>
    <dbReference type="NCBI Taxonomy" id="3080540"/>
    <lineage>
        <taxon>Bacteria</taxon>
        <taxon>Pseudomonadati</taxon>
        <taxon>Pseudomonadota</taxon>
        <taxon>Alphaproteobacteria</taxon>
        <taxon>Sphingomonadales</taxon>
        <taxon>Sphingomonadaceae</taxon>
        <taxon>Sphingomonas</taxon>
    </lineage>
</organism>
<sequence>MIEGHLFPRVRAGVHVDAVPPCRVMLGDTDLRFKGVPDALVRNIIARFDGRLSLDELRADYGRAAPVVALIATEMRKRRMLLLAEASRDTWETASELIATPSRAYIEDRAADPATAAARWRSDPILVSGQGPSFVMAVSALADAGAGELMIGANDADERAEIEHLLAGTHCRHRFVDAAKRSAATLHVRVIDGDVYEDAVARDAGGPRILAGIVRGAGVVARARAGEVPVRPLLPVGSAEAVSGYARTVIGNLAAFQALDAIIAGEVPLAGVMVVRADGGLYAADPGPGAAPSLDDRIRSPFQSEREQWVAIARPFLAAPAPLLGWADEAALPSFPIAHRGLRILPEGALVTAWAASPSEVTTRAIRAALEALADRLTGSAGHAAGRSQEEWAERAYIAWAERQAPVAADPPASRRLRYDDDDDIAFRTLVRLTSLYLGEQPAIAIGIDPGSGLPRADVAAGGFRRFALGRSALHAAIEALGRILSALQLDQPSTLPASSSLAILPCDLDLRQEVALRPEQCGLVPEMLDELGGLPVDGFVLGRFVA</sequence>
<name>A0ABU3Y457_9SPHN</name>
<protein>
    <recommendedName>
        <fullName evidence="3">YcaO domain-containing protein</fullName>
    </recommendedName>
</protein>
<comment type="caution">
    <text evidence="1">The sequence shown here is derived from an EMBL/GenBank/DDBJ whole genome shotgun (WGS) entry which is preliminary data.</text>
</comment>
<evidence type="ECO:0000313" key="1">
    <source>
        <dbReference type="EMBL" id="MDV3456056.1"/>
    </source>
</evidence>
<dbReference type="RefSeq" id="WP_317225255.1">
    <property type="nucleotide sequence ID" value="NZ_JAWJEJ010000001.1"/>
</dbReference>
<reference evidence="1 2" key="1">
    <citation type="submission" date="2023-10" db="EMBL/GenBank/DDBJ databases">
        <title>Sphingomonas sp. HF-S4 16S ribosomal RNA gene Genome sequencing and assembly.</title>
        <authorList>
            <person name="Lee H."/>
        </authorList>
    </citation>
    <scope>NUCLEOTIDE SEQUENCE [LARGE SCALE GENOMIC DNA]</scope>
    <source>
        <strain evidence="1 2">HF-S4</strain>
    </source>
</reference>
<keyword evidence="2" id="KW-1185">Reference proteome</keyword>
<proteinExistence type="predicted"/>
<dbReference type="EMBL" id="JAWJEJ010000001">
    <property type="protein sequence ID" value="MDV3456056.1"/>
    <property type="molecule type" value="Genomic_DNA"/>
</dbReference>
<evidence type="ECO:0008006" key="3">
    <source>
        <dbReference type="Google" id="ProtNLM"/>
    </source>
</evidence>